<evidence type="ECO:0000259" key="4">
    <source>
        <dbReference type="PROSITE" id="PS50956"/>
    </source>
</evidence>
<feature type="domain" description="HTH asnC-type" evidence="4">
    <location>
        <begin position="3"/>
        <end position="64"/>
    </location>
</feature>
<name>A0A7S6ZVK6_9GAMM</name>
<evidence type="ECO:0000256" key="2">
    <source>
        <dbReference type="ARBA" id="ARBA00023125"/>
    </source>
</evidence>
<dbReference type="PANTHER" id="PTHR30154">
    <property type="entry name" value="LEUCINE-RESPONSIVE REGULATORY PROTEIN"/>
    <property type="match status" value="1"/>
</dbReference>
<dbReference type="InterPro" id="IPR011008">
    <property type="entry name" value="Dimeric_a/b-barrel"/>
</dbReference>
<dbReference type="PRINTS" id="PR00033">
    <property type="entry name" value="HTHASNC"/>
</dbReference>
<dbReference type="PROSITE" id="PS50956">
    <property type="entry name" value="HTH_ASNC_2"/>
    <property type="match status" value="1"/>
</dbReference>
<dbReference type="Gene3D" id="3.30.70.920">
    <property type="match status" value="1"/>
</dbReference>
<keyword evidence="2" id="KW-0238">DNA-binding</keyword>
<proteinExistence type="predicted"/>
<dbReference type="InterPro" id="IPR019887">
    <property type="entry name" value="Tscrpt_reg_AsnC/Lrp_C"/>
</dbReference>
<keyword evidence="3" id="KW-0804">Transcription</keyword>
<dbReference type="SUPFAM" id="SSF54909">
    <property type="entry name" value="Dimeric alpha+beta barrel"/>
    <property type="match status" value="1"/>
</dbReference>
<organism evidence="5 6">
    <name type="scientific">Novilysobacter avium</name>
    <dbReference type="NCBI Taxonomy" id="2781023"/>
    <lineage>
        <taxon>Bacteria</taxon>
        <taxon>Pseudomonadati</taxon>
        <taxon>Pseudomonadota</taxon>
        <taxon>Gammaproteobacteria</taxon>
        <taxon>Lysobacterales</taxon>
        <taxon>Lysobacteraceae</taxon>
        <taxon>Novilysobacter</taxon>
    </lineage>
</organism>
<dbReference type="InterPro" id="IPR019888">
    <property type="entry name" value="Tscrpt_reg_AsnC-like"/>
</dbReference>
<dbReference type="InterPro" id="IPR036390">
    <property type="entry name" value="WH_DNA-bd_sf"/>
</dbReference>
<dbReference type="SUPFAM" id="SSF46785">
    <property type="entry name" value="Winged helix' DNA-binding domain"/>
    <property type="match status" value="1"/>
</dbReference>
<dbReference type="PANTHER" id="PTHR30154:SF54">
    <property type="entry name" value="POSSIBLE TRANSCRIPTIONAL REGULATORY PROTEIN (PROBABLY LRP_ASNC-FAMILY)"/>
    <property type="match status" value="1"/>
</dbReference>
<accession>A0A7S6ZVK6</accession>
<protein>
    <submittedName>
        <fullName evidence="5">Lrp/AsnC family transcriptional regulator</fullName>
    </submittedName>
</protein>
<evidence type="ECO:0000313" key="5">
    <source>
        <dbReference type="EMBL" id="QOW23327.1"/>
    </source>
</evidence>
<dbReference type="SMART" id="SM00344">
    <property type="entry name" value="HTH_ASNC"/>
    <property type="match status" value="1"/>
</dbReference>
<dbReference type="Proteomes" id="UP000593932">
    <property type="component" value="Chromosome"/>
</dbReference>
<gene>
    <name evidence="5" type="ORF">INQ42_06840</name>
</gene>
<reference evidence="5 6" key="1">
    <citation type="submission" date="2020-10" db="EMBL/GenBank/DDBJ databases">
        <title>complete genome sequencing of Lysobacter sp. H23M41.</title>
        <authorList>
            <person name="Bae J.-W."/>
            <person name="Lee S.-Y."/>
        </authorList>
    </citation>
    <scope>NUCLEOTIDE SEQUENCE [LARGE SCALE GENOMIC DNA]</scope>
    <source>
        <strain evidence="5 6">H23M41</strain>
    </source>
</reference>
<sequence length="160" mass="17896">MTLDRIDFELVQLLRKNARLPNKELAERAGIAPSTALERVRRLRQSGVLLGYHAEIAPIAIGIGLQAMVSVRLARHSRELLDSFHAHLQQLPEVLAFYHVAGADDFLVHVGVRDSAHLRDFALASFTERHEVAHIETKLIFEFRRNVELPTGPLDAPGLA</sequence>
<dbReference type="Pfam" id="PF13412">
    <property type="entry name" value="HTH_24"/>
    <property type="match status" value="1"/>
</dbReference>
<dbReference type="Pfam" id="PF01037">
    <property type="entry name" value="AsnC_trans_reg"/>
    <property type="match status" value="1"/>
</dbReference>
<dbReference type="Gene3D" id="1.10.10.10">
    <property type="entry name" value="Winged helix-like DNA-binding domain superfamily/Winged helix DNA-binding domain"/>
    <property type="match status" value="1"/>
</dbReference>
<dbReference type="EMBL" id="CP063657">
    <property type="protein sequence ID" value="QOW23327.1"/>
    <property type="molecule type" value="Genomic_DNA"/>
</dbReference>
<keyword evidence="1" id="KW-0805">Transcription regulation</keyword>
<dbReference type="InterPro" id="IPR000485">
    <property type="entry name" value="AsnC-type_HTH_dom"/>
</dbReference>
<dbReference type="InterPro" id="IPR036388">
    <property type="entry name" value="WH-like_DNA-bd_sf"/>
</dbReference>
<keyword evidence="6" id="KW-1185">Reference proteome</keyword>
<evidence type="ECO:0000256" key="3">
    <source>
        <dbReference type="ARBA" id="ARBA00023163"/>
    </source>
</evidence>
<evidence type="ECO:0000256" key="1">
    <source>
        <dbReference type="ARBA" id="ARBA00023015"/>
    </source>
</evidence>
<evidence type="ECO:0000313" key="6">
    <source>
        <dbReference type="Proteomes" id="UP000593932"/>
    </source>
</evidence>